<comment type="caution">
    <text evidence="2">The sequence shown here is derived from an EMBL/GenBank/DDBJ whole genome shotgun (WGS) entry which is preliminary data.</text>
</comment>
<evidence type="ECO:0000313" key="2">
    <source>
        <dbReference type="EMBL" id="MBC8745351.1"/>
    </source>
</evidence>
<protein>
    <submittedName>
        <fullName evidence="2">Uncharacterized protein</fullName>
    </submittedName>
</protein>
<accession>A0ABR7PG71</accession>
<reference evidence="2 3" key="1">
    <citation type="submission" date="2019-09" db="EMBL/GenBank/DDBJ databases">
        <title>Paraburkholderia podalyriae sp. nov., A South African Podalyria-associated rhizobium.</title>
        <authorList>
            <person name="Mavima L."/>
            <person name="Beukes C.W."/>
            <person name="Palmer M."/>
            <person name="De Meyer S.E."/>
            <person name="James E.K."/>
            <person name="Maluk M."/>
            <person name="Avontuur J.R."/>
            <person name="Chan W.Y."/>
            <person name="Venter S.N."/>
            <person name="Steenkamp E.T."/>
        </authorList>
    </citation>
    <scope>NUCLEOTIDE SEQUENCE [LARGE SCALE GENOMIC DNA]</scope>
    <source>
        <strain evidence="2 3">WC7.3b</strain>
    </source>
</reference>
<feature type="compositionally biased region" description="Basic residues" evidence="1">
    <location>
        <begin position="516"/>
        <end position="532"/>
    </location>
</feature>
<proteinExistence type="predicted"/>
<gene>
    <name evidence="2" type="ORF">F6X42_01505</name>
</gene>
<keyword evidence="3" id="KW-1185">Reference proteome</keyword>
<dbReference type="Proteomes" id="UP000736373">
    <property type="component" value="Unassembled WGS sequence"/>
</dbReference>
<sequence>MPENIAPNTLAEMERKLFDLADADGVNDSERILNSLCRRSFLRLWSQTNVYTDEGFKDGKGSTRELCDALVIFGNDVIVFSDKHIAFQADKKLAIAWPRWYRRAILESCKQLHGAMSWLQRFPSRVYLDAKSTRSLPVVVPAKGAVNFHLVAVTRGSRQAALAYNDGEGLGSFRLNSEVESSQHLDTPFLVGLPEPEKHFVHVFDEVSIELLLSELDTAADFLDYLKKRAALLGRRGTHVSAYREEELLAAYLRTMDSDGQEHVFFEPQPDGAIPDAILFDVGIYEALKNDPGYTRKKNADKVGYEWDKLIERFVEYGDPGIHNKYGTQGTAETEQGLRLMAAETRFRRRQLAETFIGALQRITPGDHLGRLAYAGVAGETVYVFVVVAKRQDESYASYREFRFARLHAYVRTAKLLAPLGTVFVGVAFDNPHKDYQGGSEDLLVWTQENWTDDELAELEAKRRELGIWRKSMETWHYHQDEFPQATRHVGRQPMVSVGEHASRQTQEKKKETEKRIKKMKKASKRRNRGKK</sequence>
<organism evidence="2 3">
    <name type="scientific">Paraburkholderia podalyriae</name>
    <dbReference type="NCBI Taxonomy" id="1938811"/>
    <lineage>
        <taxon>Bacteria</taxon>
        <taxon>Pseudomonadati</taxon>
        <taxon>Pseudomonadota</taxon>
        <taxon>Betaproteobacteria</taxon>
        <taxon>Burkholderiales</taxon>
        <taxon>Burkholderiaceae</taxon>
        <taxon>Paraburkholderia</taxon>
    </lineage>
</organism>
<evidence type="ECO:0000313" key="3">
    <source>
        <dbReference type="Proteomes" id="UP000736373"/>
    </source>
</evidence>
<dbReference type="EMBL" id="VZQQ01000001">
    <property type="protein sequence ID" value="MBC8745351.1"/>
    <property type="molecule type" value="Genomic_DNA"/>
</dbReference>
<evidence type="ECO:0000256" key="1">
    <source>
        <dbReference type="SAM" id="MobiDB-lite"/>
    </source>
</evidence>
<dbReference type="RefSeq" id="WP_187632500.1">
    <property type="nucleotide sequence ID" value="NZ_VZQQ01000001.1"/>
</dbReference>
<feature type="compositionally biased region" description="Basic and acidic residues" evidence="1">
    <location>
        <begin position="501"/>
        <end position="515"/>
    </location>
</feature>
<name>A0ABR7PG71_9BURK</name>
<feature type="region of interest" description="Disordered" evidence="1">
    <location>
        <begin position="487"/>
        <end position="532"/>
    </location>
</feature>